<evidence type="ECO:0000256" key="7">
    <source>
        <dbReference type="ARBA" id="ARBA00023136"/>
    </source>
</evidence>
<feature type="transmembrane region" description="Helical" evidence="8">
    <location>
        <begin position="12"/>
        <end position="32"/>
    </location>
</feature>
<evidence type="ECO:0000256" key="3">
    <source>
        <dbReference type="ARBA" id="ARBA00022475"/>
    </source>
</evidence>
<dbReference type="PRINTS" id="PR00702">
    <property type="entry name" value="ACRIFLAVINRP"/>
</dbReference>
<dbReference type="SUPFAM" id="SSF82693">
    <property type="entry name" value="Multidrug efflux transporter AcrB pore domain, PN1, PN2, PC1 and PC2 subdomains"/>
    <property type="match status" value="4"/>
</dbReference>
<keyword evidence="4" id="KW-0997">Cell inner membrane</keyword>
<reference evidence="9" key="1">
    <citation type="submission" date="2023-03" db="EMBL/GenBank/DDBJ databases">
        <title>Andean soil-derived lignocellulolytic bacterial consortium as a source of novel taxa and putative plastic-active enzymes.</title>
        <authorList>
            <person name="Diaz-Garcia L."/>
            <person name="Chuvochina M."/>
            <person name="Feuerriegel G."/>
            <person name="Bunk B."/>
            <person name="Sproer C."/>
            <person name="Streit W.R."/>
            <person name="Rodriguez L.M."/>
            <person name="Overmann J."/>
            <person name="Jimenez D.J."/>
        </authorList>
    </citation>
    <scope>NUCLEOTIDE SEQUENCE</scope>
    <source>
        <strain evidence="9">MAG 4196</strain>
    </source>
</reference>
<dbReference type="GO" id="GO:0042910">
    <property type="term" value="F:xenobiotic transmembrane transporter activity"/>
    <property type="evidence" value="ECO:0007669"/>
    <property type="project" value="TreeGrafter"/>
</dbReference>
<evidence type="ECO:0000313" key="10">
    <source>
        <dbReference type="Proteomes" id="UP001217476"/>
    </source>
</evidence>
<dbReference type="FunFam" id="1.20.1640.10:FF:000001">
    <property type="entry name" value="Efflux pump membrane transporter"/>
    <property type="match status" value="1"/>
</dbReference>
<feature type="transmembrane region" description="Helical" evidence="8">
    <location>
        <begin position="335"/>
        <end position="352"/>
    </location>
</feature>
<feature type="transmembrane region" description="Helical" evidence="8">
    <location>
        <begin position="973"/>
        <end position="1001"/>
    </location>
</feature>
<feature type="transmembrane region" description="Helical" evidence="8">
    <location>
        <begin position="462"/>
        <end position="489"/>
    </location>
</feature>
<dbReference type="PANTHER" id="PTHR32063">
    <property type="match status" value="1"/>
</dbReference>
<dbReference type="Pfam" id="PF00873">
    <property type="entry name" value="ACR_tran"/>
    <property type="match status" value="1"/>
</dbReference>
<evidence type="ECO:0000313" key="9">
    <source>
        <dbReference type="EMBL" id="WEK04727.1"/>
    </source>
</evidence>
<keyword evidence="5 8" id="KW-0812">Transmembrane</keyword>
<evidence type="ECO:0000256" key="1">
    <source>
        <dbReference type="ARBA" id="ARBA00004429"/>
    </source>
</evidence>
<dbReference type="Gene3D" id="3.30.2090.10">
    <property type="entry name" value="Multidrug efflux transporter AcrB TolC docking domain, DN and DC subdomains"/>
    <property type="match status" value="2"/>
</dbReference>
<dbReference type="SUPFAM" id="SSF82866">
    <property type="entry name" value="Multidrug efflux transporter AcrB transmembrane domain"/>
    <property type="match status" value="2"/>
</dbReference>
<keyword evidence="7 8" id="KW-0472">Membrane</keyword>
<keyword evidence="2" id="KW-0813">Transport</keyword>
<feature type="transmembrane region" description="Helical" evidence="8">
    <location>
        <begin position="359"/>
        <end position="379"/>
    </location>
</feature>
<feature type="transmembrane region" description="Helical" evidence="8">
    <location>
        <begin position="525"/>
        <end position="543"/>
    </location>
</feature>
<gene>
    <name evidence="9" type="ORF">P0Y65_00255</name>
</gene>
<protein>
    <submittedName>
        <fullName evidence="9">Efflux RND transporter permease subunit</fullName>
    </submittedName>
</protein>
<feature type="transmembrane region" description="Helical" evidence="8">
    <location>
        <begin position="947"/>
        <end position="967"/>
    </location>
</feature>
<keyword evidence="6 8" id="KW-1133">Transmembrane helix</keyword>
<dbReference type="SUPFAM" id="SSF82714">
    <property type="entry name" value="Multidrug efflux transporter AcrB TolC docking domain, DN and DC subdomains"/>
    <property type="match status" value="2"/>
</dbReference>
<keyword evidence="3" id="KW-1003">Cell membrane</keyword>
<dbReference type="PANTHER" id="PTHR32063:SF28">
    <property type="entry name" value="BLR2861 PROTEIN"/>
    <property type="match status" value="1"/>
</dbReference>
<feature type="transmembrane region" description="Helical" evidence="8">
    <location>
        <begin position="901"/>
        <end position="926"/>
    </location>
</feature>
<dbReference type="Gene3D" id="3.30.70.1440">
    <property type="entry name" value="Multidrug efflux transporter AcrB pore domain"/>
    <property type="match status" value="1"/>
</dbReference>
<dbReference type="AlphaFoldDB" id="A0AAJ5VWE3"/>
<organism evidence="9 10">
    <name type="scientific">Candidatus Devosia phytovorans</name>
    <dbReference type="NCBI Taxonomy" id="3121372"/>
    <lineage>
        <taxon>Bacteria</taxon>
        <taxon>Pseudomonadati</taxon>
        <taxon>Pseudomonadota</taxon>
        <taxon>Alphaproteobacteria</taxon>
        <taxon>Hyphomicrobiales</taxon>
        <taxon>Devosiaceae</taxon>
        <taxon>Devosia</taxon>
    </lineage>
</organism>
<sequence>MSFTDLFIRRPILSVVVSLMILLVGGISLFSLPIRQYPNLESATITVNTAFPGATQEVMQGFVTSQISQAIATASGIEYLQSSSTTGMSSIKAKLVLNADADRAMTEILAKVQQIKYLLPQGVSDPVITKMTDGASAVQYIAFTSETMTVPQITDYITRVAQPLFTSINGVASAPLSGAQQLALRIWIDPDALSARDLTAGDVVQALRANNVQAAPGVLRSGQTVTNITASTDLTNLDDFRQMIIKSGAGGLVRLADVATLEIGGQSYDTGARYNGEQSVIVEVYPTPEGNPLDIVAASDKIIDDIQATAPPGLEIANAFDIAHFVHASISQVEHTLIEAVIIVVVVIFLFLGSMRAVIIPVVTIPLSLVGTAALMLAFGFSINLLTLLAMVLAIGLVVDDAIVVVENIHRHIVEGKTPVEAAILGAREIVGPVIAMTVTLAAVYAPIGMMGGLTGGLFREFAFTLAGSVVVSGVVALTLSPMMTALLINKKVTEGRLSLAVEHFFEKMSRGYAGLLDGTLNHRWAVLASAVIVCGATVMFFTQSQSEMAPPEDQGVVFTTARAPQYASLEYTSNATRQMDEIFARLPDSESSFFVDGIDGQNNSFGGVVLKDWYVRERSADDVQGQLFGKSAGILSTSITAFQPSALPAASGGLPFQLVLRSTADYASIHEQMEALKWAAWGSGLFAWVETDLSFDSPSSNISIDTAKAGELGVSMQTIADTLATLVGGNYVNRFNYYDRSYDVIPQVAAKDRVTPEDVGSYHVRTASGTTVPLSTIVTSTATVQANRLGQFNQMNAATLSGVLLPGATMGEAVEYMQSQPLSPGMSIDWLADSRQFVTEGNQLTVAFGLALVVIFLVLAAQYESFRDPFVILLTVPLALSGALVPLFLGFTTINIYTQIGLVTLIGLISKHGILMVAFANEIQVSKGYDKRSAIIEASAVRMRPILMTTAAMVTGLIPLVMASGAGSASRFAIGIVVVMGMLVGTLFTLFMLPTFYVLLAKDHRKAAKPAGTDLVPALGQ</sequence>
<proteinExistence type="predicted"/>
<feature type="transmembrane region" description="Helical" evidence="8">
    <location>
        <begin position="845"/>
        <end position="864"/>
    </location>
</feature>
<dbReference type="Gene3D" id="1.20.1640.10">
    <property type="entry name" value="Multidrug efflux transporter AcrB transmembrane domain"/>
    <property type="match status" value="2"/>
</dbReference>
<evidence type="ECO:0000256" key="4">
    <source>
        <dbReference type="ARBA" id="ARBA00022519"/>
    </source>
</evidence>
<dbReference type="Gene3D" id="3.30.70.1320">
    <property type="entry name" value="Multidrug efflux transporter AcrB pore domain like"/>
    <property type="match status" value="1"/>
</dbReference>
<name>A0AAJ5VWE3_9HYPH</name>
<feature type="transmembrane region" description="Helical" evidence="8">
    <location>
        <begin position="385"/>
        <end position="409"/>
    </location>
</feature>
<evidence type="ECO:0000256" key="6">
    <source>
        <dbReference type="ARBA" id="ARBA00022989"/>
    </source>
</evidence>
<evidence type="ECO:0000256" key="5">
    <source>
        <dbReference type="ARBA" id="ARBA00022692"/>
    </source>
</evidence>
<dbReference type="InterPro" id="IPR001036">
    <property type="entry name" value="Acrflvin-R"/>
</dbReference>
<evidence type="ECO:0000256" key="2">
    <source>
        <dbReference type="ARBA" id="ARBA00022448"/>
    </source>
</evidence>
<evidence type="ECO:0000256" key="8">
    <source>
        <dbReference type="SAM" id="Phobius"/>
    </source>
</evidence>
<accession>A0AAJ5VWE3</accession>
<dbReference type="Proteomes" id="UP001217476">
    <property type="component" value="Chromosome"/>
</dbReference>
<comment type="subcellular location">
    <subcellularLocation>
        <location evidence="1">Cell inner membrane</location>
        <topology evidence="1">Multi-pass membrane protein</topology>
    </subcellularLocation>
</comment>
<feature type="transmembrane region" description="Helical" evidence="8">
    <location>
        <begin position="430"/>
        <end position="450"/>
    </location>
</feature>
<dbReference type="InterPro" id="IPR027463">
    <property type="entry name" value="AcrB_DN_DC_subdom"/>
</dbReference>
<dbReference type="Gene3D" id="3.30.70.1430">
    <property type="entry name" value="Multidrug efflux transporter AcrB pore domain"/>
    <property type="match status" value="2"/>
</dbReference>
<dbReference type="EMBL" id="CP119312">
    <property type="protein sequence ID" value="WEK04727.1"/>
    <property type="molecule type" value="Genomic_DNA"/>
</dbReference>
<dbReference type="GO" id="GO:0005886">
    <property type="term" value="C:plasma membrane"/>
    <property type="evidence" value="ECO:0007669"/>
    <property type="project" value="UniProtKB-SubCell"/>
</dbReference>
<feature type="transmembrane region" description="Helical" evidence="8">
    <location>
        <begin position="871"/>
        <end position="895"/>
    </location>
</feature>